<dbReference type="SUPFAM" id="SSF160379">
    <property type="entry name" value="SP0830-like"/>
    <property type="match status" value="1"/>
</dbReference>
<dbReference type="Proteomes" id="UP000585050">
    <property type="component" value="Unassembled WGS sequence"/>
</dbReference>
<protein>
    <submittedName>
        <fullName evidence="1">DUF1697 domain-containing protein</fullName>
    </submittedName>
</protein>
<keyword evidence="2" id="KW-1185">Reference proteome</keyword>
<name>A0A7X8SHI3_9BACT</name>
<comment type="caution">
    <text evidence="1">The sequence shown here is derived from an EMBL/GenBank/DDBJ whole genome shotgun (WGS) entry which is preliminary data.</text>
</comment>
<dbReference type="EMBL" id="JABAIL010000001">
    <property type="protein sequence ID" value="NLR90232.1"/>
    <property type="molecule type" value="Genomic_DNA"/>
</dbReference>
<evidence type="ECO:0000313" key="1">
    <source>
        <dbReference type="EMBL" id="NLR90232.1"/>
    </source>
</evidence>
<dbReference type="PANTHER" id="PTHR36439">
    <property type="entry name" value="BLL4334 PROTEIN"/>
    <property type="match status" value="1"/>
</dbReference>
<dbReference type="PIRSF" id="PIRSF008502">
    <property type="entry name" value="UCP008502"/>
    <property type="match status" value="1"/>
</dbReference>
<gene>
    <name evidence="1" type="ORF">HGP29_03395</name>
</gene>
<proteinExistence type="predicted"/>
<organism evidence="1 2">
    <name type="scientific">Flammeovirga agarivorans</name>
    <dbReference type="NCBI Taxonomy" id="2726742"/>
    <lineage>
        <taxon>Bacteria</taxon>
        <taxon>Pseudomonadati</taxon>
        <taxon>Bacteroidota</taxon>
        <taxon>Cytophagia</taxon>
        <taxon>Cytophagales</taxon>
        <taxon>Flammeovirgaceae</taxon>
        <taxon>Flammeovirga</taxon>
    </lineage>
</organism>
<dbReference type="InterPro" id="IPR012545">
    <property type="entry name" value="DUF1697"/>
</dbReference>
<sequence>MKYVCLLRGINVGGKRKILMADLKELITKLGVKEVTTYIQSGNVVFNSGTELNEKEFENTLQQKIKEHYDFDVPVMLINEVDYRDIISKQPFNQDDINKLHVGFLGDLPLDENITHLSEVDAKEDRFEVKKKALYLYCEGKYHQTKLTHAIMERRLKVDVTVRNWKTVLKLDSMLVS</sequence>
<evidence type="ECO:0000313" key="2">
    <source>
        <dbReference type="Proteomes" id="UP000585050"/>
    </source>
</evidence>
<dbReference type="Gene3D" id="3.30.70.1260">
    <property type="entry name" value="bacterial protein sp0830 like"/>
    <property type="match status" value="1"/>
</dbReference>
<reference evidence="1 2" key="1">
    <citation type="submission" date="2020-04" db="EMBL/GenBank/DDBJ databases">
        <title>Flammeovirga sp. SR4, a novel species isolated from seawater.</title>
        <authorList>
            <person name="Wang X."/>
        </authorList>
    </citation>
    <scope>NUCLEOTIDE SEQUENCE [LARGE SCALE GENOMIC DNA]</scope>
    <source>
        <strain evidence="1 2">SR4</strain>
    </source>
</reference>
<accession>A0A7X8SHI3</accession>
<dbReference type="Gene3D" id="3.30.70.1280">
    <property type="entry name" value="SP0830-like domains"/>
    <property type="match status" value="1"/>
</dbReference>
<dbReference type="AlphaFoldDB" id="A0A7X8SHI3"/>
<dbReference type="PANTHER" id="PTHR36439:SF1">
    <property type="entry name" value="DUF1697 DOMAIN-CONTAINING PROTEIN"/>
    <property type="match status" value="1"/>
</dbReference>
<dbReference type="Pfam" id="PF08002">
    <property type="entry name" value="DUF1697"/>
    <property type="match status" value="1"/>
</dbReference>
<dbReference type="RefSeq" id="WP_168880940.1">
    <property type="nucleotide sequence ID" value="NZ_JABAIL010000001.1"/>
</dbReference>